<dbReference type="OrthoDB" id="4954742at2"/>
<dbReference type="PIRSF" id="PIRSF033328">
    <property type="entry name" value="Phest_Mll4975"/>
    <property type="match status" value="1"/>
</dbReference>
<dbReference type="Gene3D" id="3.90.1140.10">
    <property type="entry name" value="Cyclic phosphodiesterase"/>
    <property type="match status" value="1"/>
</dbReference>
<reference evidence="1 2" key="1">
    <citation type="submission" date="2017-05" db="EMBL/GenBank/DDBJ databases">
        <title>Full genome sequence of Pseudorhodoplanes sinuspersici.</title>
        <authorList>
            <person name="Dastgheib S.M.M."/>
            <person name="Shavandi M."/>
            <person name="Tirandaz H."/>
        </authorList>
    </citation>
    <scope>NUCLEOTIDE SEQUENCE [LARGE SCALE GENOMIC DNA]</scope>
    <source>
        <strain evidence="1 2">RIPI110</strain>
    </source>
</reference>
<dbReference type="Pfam" id="PF06299">
    <property type="entry name" value="DUF1045"/>
    <property type="match status" value="1"/>
</dbReference>
<dbReference type="Proteomes" id="UP000194137">
    <property type="component" value="Chromosome"/>
</dbReference>
<dbReference type="InterPro" id="IPR009389">
    <property type="entry name" value="DUF1045"/>
</dbReference>
<dbReference type="AlphaFoldDB" id="A0A1W6ZYV6"/>
<evidence type="ECO:0000313" key="1">
    <source>
        <dbReference type="EMBL" id="ARQ02500.1"/>
    </source>
</evidence>
<name>A0A1W6ZYV6_9HYPH</name>
<evidence type="ECO:0000313" key="2">
    <source>
        <dbReference type="Proteomes" id="UP000194137"/>
    </source>
</evidence>
<accession>A0A1W6ZYV6</accession>
<proteinExistence type="predicted"/>
<keyword evidence="2" id="KW-1185">Reference proteome</keyword>
<protein>
    <submittedName>
        <fullName evidence="1">Uncharacterized protein</fullName>
    </submittedName>
</protein>
<organism evidence="1 2">
    <name type="scientific">Pseudorhodoplanes sinuspersici</name>
    <dbReference type="NCBI Taxonomy" id="1235591"/>
    <lineage>
        <taxon>Bacteria</taxon>
        <taxon>Pseudomonadati</taxon>
        <taxon>Pseudomonadota</taxon>
        <taxon>Alphaproteobacteria</taxon>
        <taxon>Hyphomicrobiales</taxon>
        <taxon>Pseudorhodoplanes</taxon>
    </lineage>
</organism>
<dbReference type="STRING" id="1235591.CAK95_27845"/>
<dbReference type="EMBL" id="CP021112">
    <property type="protein sequence ID" value="ARQ02500.1"/>
    <property type="molecule type" value="Genomic_DNA"/>
</dbReference>
<dbReference type="RefSeq" id="WP_086090931.1">
    <property type="nucleotide sequence ID" value="NZ_CP021112.1"/>
</dbReference>
<dbReference type="KEGG" id="psin:CAK95_27845"/>
<sequence length="234" mass="25480">MQDSSPRYAIYFTPQPSTSLAQFGASVLGYDSFAGESVTRLALDGIAAAALEAATAAPRKYGFHATLVAPFYLHDNRTEGNLLEALDTFCDRANPVLLGSLRVNALGDFIALTPDGGSLVDELARQCVTFFDTFRTPLGPGDIARRSNGRLTPRQQAHLTRWGYPYVFGDFRFHMTLTGSLAADEKSRFLTALADAFAPLAGQTYDVDAVSLLRQADSHSCFEVMARKDLQGKR</sequence>
<gene>
    <name evidence="1" type="ORF">CAK95_27845</name>
</gene>